<keyword evidence="4" id="KW-0574">Periplasm</keyword>
<dbReference type="GO" id="GO:0005507">
    <property type="term" value="F:copper ion binding"/>
    <property type="evidence" value="ECO:0007669"/>
    <property type="project" value="InterPro"/>
</dbReference>
<comment type="subcellular location">
    <subcellularLocation>
        <location evidence="1">Periplasm</location>
    </subcellularLocation>
</comment>
<reference evidence="8 9" key="1">
    <citation type="submission" date="2020-04" db="EMBL/GenBank/DDBJ databases">
        <title>Novosphingobium sp. TW-4 isolated from soil.</title>
        <authorList>
            <person name="Dahal R.H."/>
            <person name="Chaudhary D.K."/>
        </authorList>
    </citation>
    <scope>NUCLEOTIDE SEQUENCE [LARGE SCALE GENOMIC DNA]</scope>
    <source>
        <strain evidence="8 9">TW-4</strain>
    </source>
</reference>
<evidence type="ECO:0000256" key="3">
    <source>
        <dbReference type="ARBA" id="ARBA00022729"/>
    </source>
</evidence>
<evidence type="ECO:0000256" key="4">
    <source>
        <dbReference type="ARBA" id="ARBA00022764"/>
    </source>
</evidence>
<dbReference type="InterPro" id="IPR014756">
    <property type="entry name" value="Ig_E-set"/>
</dbReference>
<accession>A0A7Y0GB52</accession>
<comment type="caution">
    <text evidence="8">The sequence shown here is derived from an EMBL/GenBank/DDBJ whole genome shotgun (WGS) entry which is preliminary data.</text>
</comment>
<organism evidence="8 9">
    <name type="scientific">Novosphingobium olei</name>
    <dbReference type="NCBI Taxonomy" id="2728851"/>
    <lineage>
        <taxon>Bacteria</taxon>
        <taxon>Pseudomonadati</taxon>
        <taxon>Pseudomonadota</taxon>
        <taxon>Alphaproteobacteria</taxon>
        <taxon>Sphingomonadales</taxon>
        <taxon>Sphingomonadaceae</taxon>
        <taxon>Novosphingobium</taxon>
    </lineage>
</organism>
<keyword evidence="3 6" id="KW-0732">Signal</keyword>
<evidence type="ECO:0000256" key="2">
    <source>
        <dbReference type="ARBA" id="ARBA00010509"/>
    </source>
</evidence>
<comment type="similarity">
    <text evidence="2">Belongs to the CopC family.</text>
</comment>
<protein>
    <submittedName>
        <fullName evidence="8">Copper homeostasis periplasmic binding protein CopC</fullName>
    </submittedName>
</protein>
<evidence type="ECO:0000259" key="7">
    <source>
        <dbReference type="Pfam" id="PF04234"/>
    </source>
</evidence>
<dbReference type="InterPro" id="IPR014755">
    <property type="entry name" value="Cu-Rt/internalin_Ig-like"/>
</dbReference>
<dbReference type="EMBL" id="JABBGM010000012">
    <property type="protein sequence ID" value="NML95750.1"/>
    <property type="molecule type" value="Genomic_DNA"/>
</dbReference>
<dbReference type="RefSeq" id="WP_169494954.1">
    <property type="nucleotide sequence ID" value="NZ_JABBGM010000012.1"/>
</dbReference>
<keyword evidence="5" id="KW-0186">Copper</keyword>
<keyword evidence="9" id="KW-1185">Reference proteome</keyword>
<dbReference type="GO" id="GO:0042597">
    <property type="term" value="C:periplasmic space"/>
    <property type="evidence" value="ECO:0007669"/>
    <property type="project" value="UniProtKB-SubCell"/>
</dbReference>
<dbReference type="AlphaFoldDB" id="A0A7Y0GB52"/>
<dbReference type="Pfam" id="PF04234">
    <property type="entry name" value="CopC"/>
    <property type="match status" value="1"/>
</dbReference>
<dbReference type="InterPro" id="IPR007348">
    <property type="entry name" value="CopC_dom"/>
</dbReference>
<proteinExistence type="inferred from homology"/>
<dbReference type="SUPFAM" id="SSF81296">
    <property type="entry name" value="E set domains"/>
    <property type="match status" value="1"/>
</dbReference>
<dbReference type="Gene3D" id="2.60.40.1220">
    <property type="match status" value="1"/>
</dbReference>
<feature type="domain" description="CopC" evidence="7">
    <location>
        <begin position="25"/>
        <end position="127"/>
    </location>
</feature>
<evidence type="ECO:0000313" key="9">
    <source>
        <dbReference type="Proteomes" id="UP000583556"/>
    </source>
</evidence>
<sequence>MKPFRYFAATTAVFGLAFALPAQAHPRLVSSSPVTAANAINVRIITLNFNESILPQMSGLEIIMTGIPGMAGHHPSMKVTGIKVAASADRKSLTARLPRRLSAGTYDVSWHAVGSDTHRVTGKVSFTAR</sequence>
<feature type="signal peptide" evidence="6">
    <location>
        <begin position="1"/>
        <end position="24"/>
    </location>
</feature>
<feature type="chain" id="PRO_5030830180" evidence="6">
    <location>
        <begin position="25"/>
        <end position="129"/>
    </location>
</feature>
<evidence type="ECO:0000256" key="5">
    <source>
        <dbReference type="ARBA" id="ARBA00023008"/>
    </source>
</evidence>
<dbReference type="Proteomes" id="UP000583556">
    <property type="component" value="Unassembled WGS sequence"/>
</dbReference>
<gene>
    <name evidence="8" type="primary">copC</name>
    <name evidence="8" type="ORF">HHL27_18920</name>
</gene>
<evidence type="ECO:0000256" key="6">
    <source>
        <dbReference type="SAM" id="SignalP"/>
    </source>
</evidence>
<dbReference type="GO" id="GO:0046688">
    <property type="term" value="P:response to copper ion"/>
    <property type="evidence" value="ECO:0007669"/>
    <property type="project" value="InterPro"/>
</dbReference>
<evidence type="ECO:0000313" key="8">
    <source>
        <dbReference type="EMBL" id="NML95750.1"/>
    </source>
</evidence>
<name>A0A7Y0GB52_9SPHN</name>
<dbReference type="NCBIfam" id="NF033814">
    <property type="entry name" value="copper_CopC"/>
    <property type="match status" value="1"/>
</dbReference>
<dbReference type="InterPro" id="IPR047685">
    <property type="entry name" value="CopC-like"/>
</dbReference>
<evidence type="ECO:0000256" key="1">
    <source>
        <dbReference type="ARBA" id="ARBA00004418"/>
    </source>
</evidence>